<gene>
    <name evidence="6" type="primary">aviRb</name>
    <name evidence="6" type="ORF">I41_00870</name>
</gene>
<sequence length="269" mass="28652">MSTQHITSRQNVRVKEAAKLRLARQRERQGRFVIDGARELLRAIEAGIEIVEAFICEPRCVDDETRSAATRVGETAAVVATVTEEVFEKLCFGERTGGVLAIGQTPTRSLDRLQLPTTPLVAVIEGLEKPGNVGAVLRSADGAGVDAVVIADPRTDLFNPNTIRASLGTVFGANVCTATSAEVQEWLRGLALPMFAARPDATQLYTEVDYRGGAAIILGSEADGLTAAWSGDAVTAIGLPMRGIADSLNVSATAAVLFYEAQRQRTGKR</sequence>
<dbReference type="SUPFAM" id="SSF75217">
    <property type="entry name" value="alpha/beta knot"/>
    <property type="match status" value="1"/>
</dbReference>
<proteinExistence type="inferred from homology"/>
<dbReference type="InterPro" id="IPR029064">
    <property type="entry name" value="Ribosomal_eL30-like_sf"/>
</dbReference>
<dbReference type="GO" id="GO:0008173">
    <property type="term" value="F:RNA methyltransferase activity"/>
    <property type="evidence" value="ECO:0007669"/>
    <property type="project" value="InterPro"/>
</dbReference>
<dbReference type="RefSeq" id="WP_145429910.1">
    <property type="nucleotide sequence ID" value="NZ_CP036339.1"/>
</dbReference>
<evidence type="ECO:0000313" key="6">
    <source>
        <dbReference type="EMBL" id="QDT70934.1"/>
    </source>
</evidence>
<evidence type="ECO:0000256" key="3">
    <source>
        <dbReference type="ARBA" id="ARBA00022679"/>
    </source>
</evidence>
<keyword evidence="2 6" id="KW-0489">Methyltransferase</keyword>
<dbReference type="Pfam" id="PF22435">
    <property type="entry name" value="MRM3-like_sub_bind"/>
    <property type="match status" value="1"/>
</dbReference>
<dbReference type="EC" id="2.1.1.208" evidence="6"/>
<protein>
    <submittedName>
        <fullName evidence="6">23S rRNA (Uridine(2479)-2'-O)-methyltransferase</fullName>
        <ecNumber evidence="6">2.1.1.208</ecNumber>
    </submittedName>
</protein>
<dbReference type="GO" id="GO:0006396">
    <property type="term" value="P:RNA processing"/>
    <property type="evidence" value="ECO:0007669"/>
    <property type="project" value="InterPro"/>
</dbReference>
<organism evidence="6 7">
    <name type="scientific">Lacipirellula limnantheis</name>
    <dbReference type="NCBI Taxonomy" id="2528024"/>
    <lineage>
        <taxon>Bacteria</taxon>
        <taxon>Pseudomonadati</taxon>
        <taxon>Planctomycetota</taxon>
        <taxon>Planctomycetia</taxon>
        <taxon>Pirellulales</taxon>
        <taxon>Lacipirellulaceae</taxon>
        <taxon>Lacipirellula</taxon>
    </lineage>
</organism>
<dbReference type="GO" id="GO:0003723">
    <property type="term" value="F:RNA binding"/>
    <property type="evidence" value="ECO:0007669"/>
    <property type="project" value="InterPro"/>
</dbReference>
<dbReference type="SUPFAM" id="SSF55315">
    <property type="entry name" value="L30e-like"/>
    <property type="match status" value="1"/>
</dbReference>
<dbReference type="KEGG" id="llh:I41_00870"/>
<dbReference type="GO" id="GO:0032259">
    <property type="term" value="P:methylation"/>
    <property type="evidence" value="ECO:0007669"/>
    <property type="project" value="UniProtKB-KW"/>
</dbReference>
<dbReference type="Gene3D" id="3.30.1330.30">
    <property type="match status" value="1"/>
</dbReference>
<evidence type="ECO:0000259" key="5">
    <source>
        <dbReference type="Pfam" id="PF22435"/>
    </source>
</evidence>
<dbReference type="InterPro" id="IPR051259">
    <property type="entry name" value="rRNA_Methyltransferase"/>
</dbReference>
<keyword evidence="3 6" id="KW-0808">Transferase</keyword>
<reference evidence="6 7" key="1">
    <citation type="submission" date="2019-02" db="EMBL/GenBank/DDBJ databases">
        <title>Deep-cultivation of Planctomycetes and their phenomic and genomic characterization uncovers novel biology.</title>
        <authorList>
            <person name="Wiegand S."/>
            <person name="Jogler M."/>
            <person name="Boedeker C."/>
            <person name="Pinto D."/>
            <person name="Vollmers J."/>
            <person name="Rivas-Marin E."/>
            <person name="Kohn T."/>
            <person name="Peeters S.H."/>
            <person name="Heuer A."/>
            <person name="Rast P."/>
            <person name="Oberbeckmann S."/>
            <person name="Bunk B."/>
            <person name="Jeske O."/>
            <person name="Meyerdierks A."/>
            <person name="Storesund J.E."/>
            <person name="Kallscheuer N."/>
            <person name="Luecker S."/>
            <person name="Lage O.M."/>
            <person name="Pohl T."/>
            <person name="Merkel B.J."/>
            <person name="Hornburger P."/>
            <person name="Mueller R.-W."/>
            <person name="Bruemmer F."/>
            <person name="Labrenz M."/>
            <person name="Spormann A.M."/>
            <person name="Op den Camp H."/>
            <person name="Overmann J."/>
            <person name="Amann R."/>
            <person name="Jetten M.S.M."/>
            <person name="Mascher T."/>
            <person name="Medema M.H."/>
            <person name="Devos D.P."/>
            <person name="Kaster A.-K."/>
            <person name="Ovreas L."/>
            <person name="Rohde M."/>
            <person name="Galperin M.Y."/>
            <person name="Jogler C."/>
        </authorList>
    </citation>
    <scope>NUCLEOTIDE SEQUENCE [LARGE SCALE GENOMIC DNA]</scope>
    <source>
        <strain evidence="6 7">I41</strain>
    </source>
</reference>
<evidence type="ECO:0000313" key="7">
    <source>
        <dbReference type="Proteomes" id="UP000317909"/>
    </source>
</evidence>
<dbReference type="InterPro" id="IPR001537">
    <property type="entry name" value="SpoU_MeTrfase"/>
</dbReference>
<dbReference type="PANTHER" id="PTHR43191:SF2">
    <property type="entry name" value="RRNA METHYLTRANSFERASE 3, MITOCHONDRIAL"/>
    <property type="match status" value="1"/>
</dbReference>
<evidence type="ECO:0000256" key="1">
    <source>
        <dbReference type="ARBA" id="ARBA00007228"/>
    </source>
</evidence>
<accession>A0A517TRD2</accession>
<dbReference type="OrthoDB" id="9794400at2"/>
<dbReference type="EMBL" id="CP036339">
    <property type="protein sequence ID" value="QDT70934.1"/>
    <property type="molecule type" value="Genomic_DNA"/>
</dbReference>
<keyword evidence="7" id="KW-1185">Reference proteome</keyword>
<evidence type="ECO:0000256" key="2">
    <source>
        <dbReference type="ARBA" id="ARBA00022603"/>
    </source>
</evidence>
<dbReference type="PANTHER" id="PTHR43191">
    <property type="entry name" value="RRNA METHYLTRANSFERASE 3"/>
    <property type="match status" value="1"/>
</dbReference>
<dbReference type="Pfam" id="PF00588">
    <property type="entry name" value="SpoU_methylase"/>
    <property type="match status" value="1"/>
</dbReference>
<feature type="domain" description="MRM3-like substrate binding" evidence="5">
    <location>
        <begin position="11"/>
        <end position="101"/>
    </location>
</feature>
<evidence type="ECO:0000259" key="4">
    <source>
        <dbReference type="Pfam" id="PF00588"/>
    </source>
</evidence>
<dbReference type="AlphaFoldDB" id="A0A517TRD2"/>
<dbReference type="Gene3D" id="3.40.1280.10">
    <property type="match status" value="1"/>
</dbReference>
<comment type="similarity">
    <text evidence="1">Belongs to the class IV-like SAM-binding methyltransferase superfamily. RNA methyltransferase TrmH family.</text>
</comment>
<dbReference type="InterPro" id="IPR053888">
    <property type="entry name" value="MRM3-like_sub_bind"/>
</dbReference>
<name>A0A517TRD2_9BACT</name>
<dbReference type="InterPro" id="IPR029028">
    <property type="entry name" value="Alpha/beta_knot_MTases"/>
</dbReference>
<dbReference type="InterPro" id="IPR029026">
    <property type="entry name" value="tRNA_m1G_MTases_N"/>
</dbReference>
<feature type="domain" description="tRNA/rRNA methyltransferase SpoU type" evidence="4">
    <location>
        <begin position="120"/>
        <end position="259"/>
    </location>
</feature>
<dbReference type="Proteomes" id="UP000317909">
    <property type="component" value="Chromosome"/>
</dbReference>